<reference evidence="1 2" key="1">
    <citation type="submission" date="2016-07" db="EMBL/GenBank/DDBJ databases">
        <title>Genome analysis of Flavihumibacter stibioxidans YS-17.</title>
        <authorList>
            <person name="Shi K."/>
            <person name="Han Y."/>
            <person name="Wang G."/>
        </authorList>
    </citation>
    <scope>NUCLEOTIDE SEQUENCE [LARGE SCALE GENOMIC DNA]</scope>
    <source>
        <strain evidence="1 2">YS-17</strain>
    </source>
</reference>
<dbReference type="Proteomes" id="UP000765802">
    <property type="component" value="Unassembled WGS sequence"/>
</dbReference>
<protein>
    <recommendedName>
        <fullName evidence="3">Carboxypeptidase regulatory-like domain-containing protein</fullName>
    </recommendedName>
</protein>
<dbReference type="EMBL" id="MBUA01000001">
    <property type="protein sequence ID" value="MBC6489497.1"/>
    <property type="molecule type" value="Genomic_DNA"/>
</dbReference>
<evidence type="ECO:0000313" key="2">
    <source>
        <dbReference type="Proteomes" id="UP000765802"/>
    </source>
</evidence>
<sequence>MNRSNWVLMGTIAAVTALETAKDRNNCTIKGRVMPAVAVRNIWLIQDRDTIVSTCNESRFRLAVKPGRYSVLIDAVAPYRDQRWSDLDLSENNTVELGNIELVQ</sequence>
<comment type="caution">
    <text evidence="1">The sequence shown here is derived from an EMBL/GenBank/DDBJ whole genome shotgun (WGS) entry which is preliminary data.</text>
</comment>
<dbReference type="RefSeq" id="WP_187254858.1">
    <property type="nucleotide sequence ID" value="NZ_JBHULF010000006.1"/>
</dbReference>
<organism evidence="1 2">
    <name type="scientific">Flavihumibacter stibioxidans</name>
    <dbReference type="NCBI Taxonomy" id="1834163"/>
    <lineage>
        <taxon>Bacteria</taxon>
        <taxon>Pseudomonadati</taxon>
        <taxon>Bacteroidota</taxon>
        <taxon>Chitinophagia</taxon>
        <taxon>Chitinophagales</taxon>
        <taxon>Chitinophagaceae</taxon>
        <taxon>Flavihumibacter</taxon>
    </lineage>
</organism>
<keyword evidence="2" id="KW-1185">Reference proteome</keyword>
<name>A0ABR7M3E2_9BACT</name>
<proteinExistence type="predicted"/>
<evidence type="ECO:0000313" key="1">
    <source>
        <dbReference type="EMBL" id="MBC6489497.1"/>
    </source>
</evidence>
<accession>A0ABR7M3E2</accession>
<evidence type="ECO:0008006" key="3">
    <source>
        <dbReference type="Google" id="ProtNLM"/>
    </source>
</evidence>
<gene>
    <name evidence="1" type="ORF">BC349_00840</name>
</gene>